<reference evidence="1" key="1">
    <citation type="submission" date="2020-10" db="EMBL/GenBank/DDBJ databases">
        <title>Connecting structure to function with the recovery of over 1000 high-quality activated sludge metagenome-assembled genomes encoding full-length rRNA genes using long-read sequencing.</title>
        <authorList>
            <person name="Singleton C.M."/>
            <person name="Petriglieri F."/>
            <person name="Kristensen J.M."/>
            <person name="Kirkegaard R.H."/>
            <person name="Michaelsen T.Y."/>
            <person name="Andersen M.H."/>
            <person name="Karst S.M."/>
            <person name="Dueholm M.S."/>
            <person name="Nielsen P.H."/>
            <person name="Albertsen M."/>
        </authorList>
    </citation>
    <scope>NUCLEOTIDE SEQUENCE</scope>
    <source>
        <strain evidence="1">OdNE_18-Q3-R46-58_BAT3C.305</strain>
    </source>
</reference>
<dbReference type="Proteomes" id="UP000808146">
    <property type="component" value="Unassembled WGS sequence"/>
</dbReference>
<name>A0A9D7LU34_9RHOO</name>
<sequence>MKHIQKWFELMAGICREEMAREERAREIFAGANPDLQSLQTPACWRRPFRINRTRV</sequence>
<proteinExistence type="predicted"/>
<accession>A0A9D7LU34</accession>
<evidence type="ECO:0000313" key="1">
    <source>
        <dbReference type="EMBL" id="MBK8892110.1"/>
    </source>
</evidence>
<dbReference type="AlphaFoldDB" id="A0A9D7LU34"/>
<dbReference type="EMBL" id="JADKBR010000022">
    <property type="protein sequence ID" value="MBK8892110.1"/>
    <property type="molecule type" value="Genomic_DNA"/>
</dbReference>
<comment type="caution">
    <text evidence="1">The sequence shown here is derived from an EMBL/GenBank/DDBJ whole genome shotgun (WGS) entry which is preliminary data.</text>
</comment>
<protein>
    <submittedName>
        <fullName evidence="1">Uncharacterized protein</fullName>
    </submittedName>
</protein>
<organism evidence="1 2">
    <name type="scientific">Candidatus Dechloromonas phosphorivorans</name>
    <dbReference type="NCBI Taxonomy" id="2899244"/>
    <lineage>
        <taxon>Bacteria</taxon>
        <taxon>Pseudomonadati</taxon>
        <taxon>Pseudomonadota</taxon>
        <taxon>Betaproteobacteria</taxon>
        <taxon>Rhodocyclales</taxon>
        <taxon>Azonexaceae</taxon>
        <taxon>Dechloromonas</taxon>
    </lineage>
</organism>
<evidence type="ECO:0000313" key="2">
    <source>
        <dbReference type="Proteomes" id="UP000808146"/>
    </source>
</evidence>
<gene>
    <name evidence="1" type="ORF">IPN75_17900</name>
</gene>